<dbReference type="RefSeq" id="WP_122546849.1">
    <property type="nucleotide sequence ID" value="NZ_QWIV01000013.1"/>
</dbReference>
<evidence type="ECO:0000259" key="1">
    <source>
        <dbReference type="Pfam" id="PF00903"/>
    </source>
</evidence>
<sequence>MASVNVYLTFNGNCKQAFDFYKSVFGGEYPYIGTFGEMPPTDGQEISEEDKDKIMHVSLPISKETILMGSDTTCEWASDYKQGNNFSISINAESKEEANKLFNGLSVGGQVTMPMADTFWGAYFGMFTDQFGINWMVNYDDPAKMQQHP</sequence>
<dbReference type="CDD" id="cd06588">
    <property type="entry name" value="PhnB_like"/>
    <property type="match status" value="1"/>
</dbReference>
<dbReference type="PANTHER" id="PTHR33990:SF1">
    <property type="entry name" value="PROTEIN YJDN"/>
    <property type="match status" value="1"/>
</dbReference>
<dbReference type="EMBL" id="QWIV01000013">
    <property type="protein sequence ID" value="RMZ59723.1"/>
    <property type="molecule type" value="Genomic_DNA"/>
</dbReference>
<reference evidence="2 3" key="1">
    <citation type="submission" date="2018-08" db="EMBL/GenBank/DDBJ databases">
        <title>Chryseobacterium nematophagum: a novel matrix digesting pathogen of nematodes.</title>
        <authorList>
            <person name="Page A."/>
            <person name="Roberts M."/>
            <person name="Felix M.-A."/>
            <person name="Weir W."/>
        </authorList>
    </citation>
    <scope>NUCLEOTIDE SEQUENCE [LARGE SCALE GENOMIC DNA]</scope>
    <source>
        <strain evidence="2 3">JUb275</strain>
    </source>
</reference>
<dbReference type="InterPro" id="IPR028973">
    <property type="entry name" value="PhnB-like"/>
</dbReference>
<dbReference type="PANTHER" id="PTHR33990">
    <property type="entry name" value="PROTEIN YJDN-RELATED"/>
    <property type="match status" value="1"/>
</dbReference>
<evidence type="ECO:0000313" key="3">
    <source>
        <dbReference type="Proteomes" id="UP000267524"/>
    </source>
</evidence>
<dbReference type="InterPro" id="IPR029068">
    <property type="entry name" value="Glyas_Bleomycin-R_OHBP_Dase"/>
</dbReference>
<feature type="domain" description="Glyoxalase/fosfomycin resistance/dioxygenase" evidence="1">
    <location>
        <begin position="8"/>
        <end position="137"/>
    </location>
</feature>
<evidence type="ECO:0000313" key="2">
    <source>
        <dbReference type="EMBL" id="RMZ59723.1"/>
    </source>
</evidence>
<keyword evidence="3" id="KW-1185">Reference proteome</keyword>
<dbReference type="SUPFAM" id="SSF54593">
    <property type="entry name" value="Glyoxalase/Bleomycin resistance protein/Dihydroxybiphenyl dioxygenase"/>
    <property type="match status" value="1"/>
</dbReference>
<dbReference type="Proteomes" id="UP000267524">
    <property type="component" value="Unassembled WGS sequence"/>
</dbReference>
<dbReference type="Pfam" id="PF00903">
    <property type="entry name" value="Glyoxalase"/>
    <property type="match status" value="1"/>
</dbReference>
<comment type="caution">
    <text evidence="2">The sequence shown here is derived from an EMBL/GenBank/DDBJ whole genome shotgun (WGS) entry which is preliminary data.</text>
</comment>
<gene>
    <name evidence="2" type="ORF">D1632_08865</name>
</gene>
<dbReference type="Gene3D" id="3.10.180.10">
    <property type="entry name" value="2,3-Dihydroxybiphenyl 1,2-Dioxygenase, domain 1"/>
    <property type="match status" value="1"/>
</dbReference>
<proteinExistence type="predicted"/>
<dbReference type="AlphaFoldDB" id="A0A3M7LAD9"/>
<organism evidence="2 3">
    <name type="scientific">Chryseobacterium nematophagum</name>
    <dbReference type="NCBI Taxonomy" id="2305228"/>
    <lineage>
        <taxon>Bacteria</taxon>
        <taxon>Pseudomonadati</taxon>
        <taxon>Bacteroidota</taxon>
        <taxon>Flavobacteriia</taxon>
        <taxon>Flavobacteriales</taxon>
        <taxon>Weeksellaceae</taxon>
        <taxon>Chryseobacterium group</taxon>
        <taxon>Chryseobacterium</taxon>
    </lineage>
</organism>
<protein>
    <submittedName>
        <fullName evidence="2">VOC family protein</fullName>
    </submittedName>
</protein>
<name>A0A3M7LAD9_9FLAO</name>
<accession>A0A3M7LAD9</accession>
<dbReference type="InterPro" id="IPR004360">
    <property type="entry name" value="Glyas_Fos-R_dOase_dom"/>
</dbReference>